<protein>
    <submittedName>
        <fullName evidence="1">Uncharacterized protein</fullName>
    </submittedName>
</protein>
<proteinExistence type="predicted"/>
<name>A0A0C2STQ6_AMAMK</name>
<gene>
    <name evidence="1" type="ORF">M378DRAFT_9830</name>
</gene>
<evidence type="ECO:0000313" key="1">
    <source>
        <dbReference type="EMBL" id="KIL66760.1"/>
    </source>
</evidence>
<accession>A0A0C2STQ6</accession>
<dbReference type="OrthoDB" id="2887913at2759"/>
<reference evidence="1 2" key="1">
    <citation type="submission" date="2014-04" db="EMBL/GenBank/DDBJ databases">
        <title>Evolutionary Origins and Diversification of the Mycorrhizal Mutualists.</title>
        <authorList>
            <consortium name="DOE Joint Genome Institute"/>
            <consortium name="Mycorrhizal Genomics Consortium"/>
            <person name="Kohler A."/>
            <person name="Kuo A."/>
            <person name="Nagy L.G."/>
            <person name="Floudas D."/>
            <person name="Copeland A."/>
            <person name="Barry K.W."/>
            <person name="Cichocki N."/>
            <person name="Veneault-Fourrey C."/>
            <person name="LaButti K."/>
            <person name="Lindquist E.A."/>
            <person name="Lipzen A."/>
            <person name="Lundell T."/>
            <person name="Morin E."/>
            <person name="Murat C."/>
            <person name="Riley R."/>
            <person name="Ohm R."/>
            <person name="Sun H."/>
            <person name="Tunlid A."/>
            <person name="Henrissat B."/>
            <person name="Grigoriev I.V."/>
            <person name="Hibbett D.S."/>
            <person name="Martin F."/>
        </authorList>
    </citation>
    <scope>NUCLEOTIDE SEQUENCE [LARGE SCALE GENOMIC DNA]</scope>
    <source>
        <strain evidence="1 2">Koide BX008</strain>
    </source>
</reference>
<dbReference type="EMBL" id="KN818234">
    <property type="protein sequence ID" value="KIL66760.1"/>
    <property type="molecule type" value="Genomic_DNA"/>
</dbReference>
<sequence length="213" mass="23913">MTEFWLSYHFSSRSNLQPTIQPIELDHLDYKLSDLEDVLDYAGILVFQKGFVDAKYRPATWWEKKDGAKIKSTTSIASLLEVDAGNALTALSICSLVEDLPSTLWFSYIYLHKTHSEVVTQRVKFANLSKRFERLANVTNYVFAQGYLPCKYRGIVHWDALVASTSTSVLLLTRSWPLAKVSAKTNLCALSSTTRLSMTLVPPPSRNTAATAK</sequence>
<organism evidence="1 2">
    <name type="scientific">Amanita muscaria (strain Koide BX008)</name>
    <dbReference type="NCBI Taxonomy" id="946122"/>
    <lineage>
        <taxon>Eukaryota</taxon>
        <taxon>Fungi</taxon>
        <taxon>Dikarya</taxon>
        <taxon>Basidiomycota</taxon>
        <taxon>Agaricomycotina</taxon>
        <taxon>Agaricomycetes</taxon>
        <taxon>Agaricomycetidae</taxon>
        <taxon>Agaricales</taxon>
        <taxon>Pluteineae</taxon>
        <taxon>Amanitaceae</taxon>
        <taxon>Amanita</taxon>
    </lineage>
</organism>
<dbReference type="Proteomes" id="UP000054549">
    <property type="component" value="Unassembled WGS sequence"/>
</dbReference>
<dbReference type="HOGENOM" id="CLU_1294075_0_0_1"/>
<dbReference type="InParanoid" id="A0A0C2STQ6"/>
<keyword evidence="2" id="KW-1185">Reference proteome</keyword>
<evidence type="ECO:0000313" key="2">
    <source>
        <dbReference type="Proteomes" id="UP000054549"/>
    </source>
</evidence>
<dbReference type="AlphaFoldDB" id="A0A0C2STQ6"/>